<dbReference type="AlphaFoldDB" id="A0A084B3Z1"/>
<dbReference type="OrthoDB" id="415532at2759"/>
<dbReference type="EMBL" id="KL648097">
    <property type="protein sequence ID" value="KEY72270.1"/>
    <property type="molecule type" value="Genomic_DNA"/>
</dbReference>
<dbReference type="Pfam" id="PF14033">
    <property type="entry name" value="DUF4246"/>
    <property type="match status" value="1"/>
</dbReference>
<dbReference type="InterPro" id="IPR025340">
    <property type="entry name" value="DUF4246"/>
</dbReference>
<feature type="domain" description="DUF4246" evidence="2">
    <location>
        <begin position="118"/>
        <end position="595"/>
    </location>
</feature>
<dbReference type="PANTHER" id="PTHR33119">
    <property type="entry name" value="IFI3P"/>
    <property type="match status" value="1"/>
</dbReference>
<name>A0A084B3Z1_STACB</name>
<organism evidence="4 5">
    <name type="scientific">Stachybotrys chartarum (strain CBS 109288 / IBT 7711)</name>
    <name type="common">Toxic black mold</name>
    <name type="synonym">Stilbospora chartarum</name>
    <dbReference type="NCBI Taxonomy" id="1280523"/>
    <lineage>
        <taxon>Eukaryota</taxon>
        <taxon>Fungi</taxon>
        <taxon>Dikarya</taxon>
        <taxon>Ascomycota</taxon>
        <taxon>Pezizomycotina</taxon>
        <taxon>Sordariomycetes</taxon>
        <taxon>Hypocreomycetidae</taxon>
        <taxon>Hypocreales</taxon>
        <taxon>Stachybotryaceae</taxon>
        <taxon>Stachybotrys</taxon>
    </lineage>
</organism>
<keyword evidence="5" id="KW-1185">Reference proteome</keyword>
<evidence type="ECO:0000313" key="4">
    <source>
        <dbReference type="EMBL" id="KEY72270.1"/>
    </source>
</evidence>
<feature type="compositionally biased region" description="Acidic residues" evidence="1">
    <location>
        <begin position="372"/>
        <end position="388"/>
    </location>
</feature>
<dbReference type="Pfam" id="PF21666">
    <property type="entry name" value="DUF4246_N"/>
    <property type="match status" value="1"/>
</dbReference>
<dbReference type="Proteomes" id="UP000028045">
    <property type="component" value="Unassembled WGS sequence"/>
</dbReference>
<reference evidence="4 5" key="1">
    <citation type="journal article" date="2014" name="BMC Genomics">
        <title>Comparative genome sequencing reveals chemotype-specific gene clusters in the toxigenic black mold Stachybotrys.</title>
        <authorList>
            <person name="Semeiks J."/>
            <person name="Borek D."/>
            <person name="Otwinowski Z."/>
            <person name="Grishin N.V."/>
        </authorList>
    </citation>
    <scope>NUCLEOTIDE SEQUENCE [LARGE SCALE GENOMIC DNA]</scope>
    <source>
        <strain evidence="5">CBS 109288 / IBT 7711</strain>
    </source>
</reference>
<accession>A0A084B3Z1</accession>
<sequence>MTQYPGLSLALRYFDPSDQLSTAGAIYPMGISADCWGSQSEMLLVREAAMMIVMDQLSEKPLWYEKVHDNAIADKWIEEGLAIPVQPLYDTITRGKIRERLGSDITYPRRLPTLLNRQCMEYCIQELRAKAEYYKKTGLIPTLDASATVVKSDVLVDKQLHEQLQAAFATLQKDQAASPDWHPKTDGKVQNLLHPSMYPLVYGKSRVFQEEVVGVEDAIDRWAGKGTVIRTQPAYDTRGGALLDAPAGNLWSATYQWLPSNVKFQDDGSVRFTSYINNLHPVKYRSIYRVLEKLIEKALPAWDLCVAPYEGGSVASSSAGRTQPRFPMPDKPDDLNDENWDPPFDNMEWPLPEEEASQTQAEDDAASSAAGTDDEEQDEEEEEFDERDSEGNWLGGTKREIHWQKTRTAVQPEPPAFEAWDYGVKPGMSLREKFKDLQVIVKMASIELTPEKPDFPQGSWHVEGLLNEKIVGTALYYLDSENITTSHLDFRMQTDHYQTELMELVGQDRFSWLQLVYGTNLRNAPCLQNYGSVETKQGRLVAFPNTFQHRVSPFELKDKTKPGHRRFIAIWLVDPLTRIISTANVPPQQQSWWLDQAFGKLRVPDANKVPQPIAKLILERAPGDKIEALQAAANGRRELPPVVLEMVRSQFGDALPMSDEEAKEHRLKLMDERTSTEKDTRDQWSRREYNFCEH</sequence>
<evidence type="ECO:0000259" key="3">
    <source>
        <dbReference type="Pfam" id="PF21666"/>
    </source>
</evidence>
<evidence type="ECO:0000259" key="2">
    <source>
        <dbReference type="Pfam" id="PF14033"/>
    </source>
</evidence>
<protein>
    <submittedName>
        <fullName evidence="4">Uncharacterized protein</fullName>
    </submittedName>
</protein>
<dbReference type="PANTHER" id="PTHR33119:SF1">
    <property type="entry name" value="FE2OG DIOXYGENASE DOMAIN-CONTAINING PROTEIN"/>
    <property type="match status" value="1"/>
</dbReference>
<gene>
    <name evidence="4" type="ORF">S7711_00269</name>
</gene>
<feature type="compositionally biased region" description="Acidic residues" evidence="1">
    <location>
        <begin position="351"/>
        <end position="365"/>
    </location>
</feature>
<evidence type="ECO:0000256" key="1">
    <source>
        <dbReference type="SAM" id="MobiDB-lite"/>
    </source>
</evidence>
<dbReference type="HOGENOM" id="CLU_012066_2_0_1"/>
<proteinExistence type="predicted"/>
<feature type="domain" description="DUF4246" evidence="3">
    <location>
        <begin position="4"/>
        <end position="79"/>
    </location>
</feature>
<dbReference type="InterPro" id="IPR049207">
    <property type="entry name" value="DUF4246_N"/>
</dbReference>
<dbReference type="InterPro" id="IPR049192">
    <property type="entry name" value="DUF4246_C"/>
</dbReference>
<evidence type="ECO:0000313" key="5">
    <source>
        <dbReference type="Proteomes" id="UP000028045"/>
    </source>
</evidence>
<feature type="region of interest" description="Disordered" evidence="1">
    <location>
        <begin position="313"/>
        <end position="396"/>
    </location>
</feature>